<evidence type="ECO:0000313" key="2">
    <source>
        <dbReference type="EMBL" id="KIK18829.1"/>
    </source>
</evidence>
<name>A0A0C9YY43_9AGAM</name>
<dbReference type="Proteomes" id="UP000054018">
    <property type="component" value="Unassembled WGS sequence"/>
</dbReference>
<reference evidence="3" key="2">
    <citation type="submission" date="2015-01" db="EMBL/GenBank/DDBJ databases">
        <title>Evolutionary Origins and Diversification of the Mycorrhizal Mutualists.</title>
        <authorList>
            <consortium name="DOE Joint Genome Institute"/>
            <consortium name="Mycorrhizal Genomics Consortium"/>
            <person name="Kohler A."/>
            <person name="Kuo A."/>
            <person name="Nagy L.G."/>
            <person name="Floudas D."/>
            <person name="Copeland A."/>
            <person name="Barry K.W."/>
            <person name="Cichocki N."/>
            <person name="Veneault-Fourrey C."/>
            <person name="LaButti K."/>
            <person name="Lindquist E.A."/>
            <person name="Lipzen A."/>
            <person name="Lundell T."/>
            <person name="Morin E."/>
            <person name="Murat C."/>
            <person name="Riley R."/>
            <person name="Ohm R."/>
            <person name="Sun H."/>
            <person name="Tunlid A."/>
            <person name="Henrissat B."/>
            <person name="Grigoriev I.V."/>
            <person name="Hibbett D.S."/>
            <person name="Martin F."/>
        </authorList>
    </citation>
    <scope>NUCLEOTIDE SEQUENCE [LARGE SCALE GENOMIC DNA]</scope>
    <source>
        <strain evidence="3">441</strain>
    </source>
</reference>
<dbReference type="EMBL" id="KN833796">
    <property type="protein sequence ID" value="KIK18829.1"/>
    <property type="molecule type" value="Genomic_DNA"/>
</dbReference>
<feature type="region of interest" description="Disordered" evidence="1">
    <location>
        <begin position="105"/>
        <end position="129"/>
    </location>
</feature>
<gene>
    <name evidence="2" type="ORF">PISMIDRAFT_683866</name>
</gene>
<dbReference type="AlphaFoldDB" id="A0A0C9YY43"/>
<dbReference type="HOGENOM" id="CLU_1806957_0_0_1"/>
<accession>A0A0C9YY43</accession>
<organism evidence="2 3">
    <name type="scientific">Pisolithus microcarpus 441</name>
    <dbReference type="NCBI Taxonomy" id="765257"/>
    <lineage>
        <taxon>Eukaryota</taxon>
        <taxon>Fungi</taxon>
        <taxon>Dikarya</taxon>
        <taxon>Basidiomycota</taxon>
        <taxon>Agaricomycotina</taxon>
        <taxon>Agaricomycetes</taxon>
        <taxon>Agaricomycetidae</taxon>
        <taxon>Boletales</taxon>
        <taxon>Sclerodermatineae</taxon>
        <taxon>Pisolithaceae</taxon>
        <taxon>Pisolithus</taxon>
    </lineage>
</organism>
<keyword evidence="3" id="KW-1185">Reference proteome</keyword>
<protein>
    <submittedName>
        <fullName evidence="2">Uncharacterized protein</fullName>
    </submittedName>
</protein>
<evidence type="ECO:0000256" key="1">
    <source>
        <dbReference type="SAM" id="MobiDB-lite"/>
    </source>
</evidence>
<sequence length="143" mass="16113">MIDSSNLQPSRHFMARQFTSWYQLYSSGIIPHKILCPGQNLIAIRNTIGRLSSHAQRSSIAPCRYFVNLLPIMRLGMQINVCPQMLQRLFSSNPFDVVELEGLAKKPSARSSGGTAGKKSVPQTKLHRYPLSTMLPHERSVFE</sequence>
<proteinExistence type="predicted"/>
<reference evidence="2 3" key="1">
    <citation type="submission" date="2014-04" db="EMBL/GenBank/DDBJ databases">
        <authorList>
            <consortium name="DOE Joint Genome Institute"/>
            <person name="Kuo A."/>
            <person name="Kohler A."/>
            <person name="Costa M.D."/>
            <person name="Nagy L.G."/>
            <person name="Floudas D."/>
            <person name="Copeland A."/>
            <person name="Barry K.W."/>
            <person name="Cichocki N."/>
            <person name="Veneault-Fourrey C."/>
            <person name="LaButti K."/>
            <person name="Lindquist E.A."/>
            <person name="Lipzen A."/>
            <person name="Lundell T."/>
            <person name="Morin E."/>
            <person name="Murat C."/>
            <person name="Sun H."/>
            <person name="Tunlid A."/>
            <person name="Henrissat B."/>
            <person name="Grigoriev I.V."/>
            <person name="Hibbett D.S."/>
            <person name="Martin F."/>
            <person name="Nordberg H.P."/>
            <person name="Cantor M.N."/>
            <person name="Hua S.X."/>
        </authorList>
    </citation>
    <scope>NUCLEOTIDE SEQUENCE [LARGE SCALE GENOMIC DNA]</scope>
    <source>
        <strain evidence="2 3">441</strain>
    </source>
</reference>
<evidence type="ECO:0000313" key="3">
    <source>
        <dbReference type="Proteomes" id="UP000054018"/>
    </source>
</evidence>